<feature type="region of interest" description="Disordered" evidence="1">
    <location>
        <begin position="1"/>
        <end position="30"/>
    </location>
</feature>
<organism evidence="2 3">
    <name type="scientific">Moorena producens (strain JHB)</name>
    <dbReference type="NCBI Taxonomy" id="1454205"/>
    <lineage>
        <taxon>Bacteria</taxon>
        <taxon>Bacillati</taxon>
        <taxon>Cyanobacteriota</taxon>
        <taxon>Cyanophyceae</taxon>
        <taxon>Coleofasciculales</taxon>
        <taxon>Coleofasciculaceae</taxon>
        <taxon>Moorena</taxon>
    </lineage>
</organism>
<evidence type="ECO:0000256" key="1">
    <source>
        <dbReference type="SAM" id="MobiDB-lite"/>
    </source>
</evidence>
<evidence type="ECO:0000313" key="3">
    <source>
        <dbReference type="Proteomes" id="UP000176944"/>
    </source>
</evidence>
<dbReference type="EMBL" id="CP017708">
    <property type="protein sequence ID" value="AOY80419.1"/>
    <property type="molecule type" value="Genomic_DNA"/>
</dbReference>
<proteinExistence type="predicted"/>
<reference evidence="3" key="1">
    <citation type="submission" date="2016-10" db="EMBL/GenBank/DDBJ databases">
        <title>Comparative genomics uncovers the prolific and rare metabolic potential of the cyanobacterial genus Moorea.</title>
        <authorList>
            <person name="Leao T."/>
            <person name="Castelao G."/>
            <person name="Korobeynikov A."/>
            <person name="Monroe E.A."/>
            <person name="Podell S."/>
            <person name="Glukhov E."/>
            <person name="Allen E."/>
            <person name="Gerwick W.H."/>
            <person name="Gerwick L."/>
        </authorList>
    </citation>
    <scope>NUCLEOTIDE SEQUENCE [LARGE SCALE GENOMIC DNA]</scope>
    <source>
        <strain evidence="3">JHB</strain>
    </source>
</reference>
<sequence length="83" mass="8836">MANLEQGFRRESGPTPNPSQEGNGSRELGVGSWELGVGSWELGVGSRESGAFLFPLGSWLLALAYSQFPVPGSAVPLIFRTLN</sequence>
<accession>A0A1D9FYH4</accession>
<protein>
    <submittedName>
        <fullName evidence="2">Uncharacterized protein</fullName>
    </submittedName>
</protein>
<dbReference type="AlphaFoldDB" id="A0A1D9FYH4"/>
<gene>
    <name evidence="2" type="ORF">BJP36_11330</name>
</gene>
<name>A0A1D9FYH4_MOOP1</name>
<dbReference type="Proteomes" id="UP000176944">
    <property type="component" value="Chromosome"/>
</dbReference>
<evidence type="ECO:0000313" key="2">
    <source>
        <dbReference type="EMBL" id="AOY80419.1"/>
    </source>
</evidence>